<dbReference type="InterPro" id="IPR006027">
    <property type="entry name" value="NusB_RsmB_TIM44"/>
</dbReference>
<evidence type="ECO:0000313" key="3">
    <source>
        <dbReference type="EMBL" id="CAP18216.1"/>
    </source>
</evidence>
<dbReference type="STRING" id="37692.ATP_00029"/>
<dbReference type="Proteomes" id="UP000002020">
    <property type="component" value="Chromosome"/>
</dbReference>
<organism evidence="5">
    <name type="scientific">Phytoplasma mali (strain AT)</name>
    <dbReference type="NCBI Taxonomy" id="482235"/>
    <lineage>
        <taxon>Bacteria</taxon>
        <taxon>Bacillati</taxon>
        <taxon>Mycoplasmatota</taxon>
        <taxon>Mollicutes</taxon>
        <taxon>Acholeplasmatales</taxon>
        <taxon>Acholeplasmataceae</taxon>
        <taxon>Candidatus Phytoplasma</taxon>
        <taxon>16SrX (Apple proliferation group)</taxon>
    </lineage>
</organism>
<evidence type="ECO:0000313" key="5">
    <source>
        <dbReference type="Proteomes" id="UP000002020"/>
    </source>
</evidence>
<dbReference type="GO" id="GO:0006355">
    <property type="term" value="P:regulation of DNA-templated transcription"/>
    <property type="evidence" value="ECO:0007669"/>
    <property type="project" value="InterPro"/>
</dbReference>
<dbReference type="EMBL" id="CU469464">
    <property type="protein sequence ID" value="CAP18216.1"/>
    <property type="molecule type" value="Genomic_DNA"/>
</dbReference>
<dbReference type="GO" id="GO:0003723">
    <property type="term" value="F:RNA binding"/>
    <property type="evidence" value="ECO:0007669"/>
    <property type="project" value="UniProtKB-KW"/>
</dbReference>
<dbReference type="InterPro" id="IPR035926">
    <property type="entry name" value="NusB-like_sf"/>
</dbReference>
<dbReference type="KEGG" id="pml:ATP_00029"/>
<evidence type="ECO:0000256" key="1">
    <source>
        <dbReference type="ARBA" id="ARBA00022884"/>
    </source>
</evidence>
<sequence length="142" mass="17023">MKKPSLIRIEVLILLYQYDFYLQDLKFLNYTTKPQSLVFFQKIIPKITLIDEIIQKNLYNYQLKRLNKVDQAILRLATFELLENKIIAPIIIDEALELTKRYSELDDQKQHKFNNKILDQIYHSLKSLKTNLEVKKISENHI</sequence>
<dbReference type="HOGENOM" id="CLU_087843_3_3_14"/>
<evidence type="ECO:0000313" key="4">
    <source>
        <dbReference type="EMBL" id="CAP18656.1"/>
    </source>
</evidence>
<dbReference type="EMBL" id="CU469464">
    <property type="protein sequence ID" value="CAP18656.1"/>
    <property type="molecule type" value="Genomic_DNA"/>
</dbReference>
<keyword evidence="5" id="KW-1185">Reference proteome</keyword>
<keyword evidence="1" id="KW-0694">RNA-binding</keyword>
<dbReference type="KEGG" id="pml:ATP_00469"/>
<proteinExistence type="predicted"/>
<dbReference type="Pfam" id="PF01029">
    <property type="entry name" value="NusB"/>
    <property type="match status" value="1"/>
</dbReference>
<protein>
    <submittedName>
        <fullName evidence="3">N utilization substance protein, transcription termination factor</fullName>
    </submittedName>
</protein>
<dbReference type="SUPFAM" id="SSF48013">
    <property type="entry name" value="NusB-like"/>
    <property type="match status" value="1"/>
</dbReference>
<accession>B3R052</accession>
<dbReference type="AlphaFoldDB" id="B3R052"/>
<gene>
    <name evidence="3" type="primary">nusB</name>
    <name evidence="3" type="ordered locus">ATP_00029</name>
    <name evidence="4" type="ordered locus">ATP_00469</name>
</gene>
<dbReference type="Gene3D" id="1.10.940.10">
    <property type="entry name" value="NusB-like"/>
    <property type="match status" value="1"/>
</dbReference>
<dbReference type="eggNOG" id="COG0781">
    <property type="taxonomic scope" value="Bacteria"/>
</dbReference>
<reference evidence="3 5" key="1">
    <citation type="journal article" date="2008" name="BMC Genomics">
        <title>The linear chromosome of the plant-pathogenic mycoplasma 'Candidatus Phytoplasma mali'.</title>
        <authorList>
            <person name="Kube M."/>
            <person name="Schneider B."/>
            <person name="Kuhl H."/>
            <person name="Dandekar T."/>
            <person name="Heitmann K."/>
            <person name="Migdoll A.M."/>
            <person name="Reinhardt R."/>
            <person name="Seemueller E."/>
        </authorList>
    </citation>
    <scope>NUCLEOTIDE SEQUENCE [LARGE SCALE GENOMIC DNA]</scope>
    <source>
        <strain evidence="3 5">AT</strain>
    </source>
</reference>
<feature type="domain" description="NusB/RsmB/TIM44" evidence="2">
    <location>
        <begin position="39"/>
        <end position="122"/>
    </location>
</feature>
<name>B3R052_PHYMT</name>
<evidence type="ECO:0000259" key="2">
    <source>
        <dbReference type="Pfam" id="PF01029"/>
    </source>
</evidence>